<keyword evidence="4 6" id="KW-0964">Secreted</keyword>
<dbReference type="OrthoDB" id="4225815at2759"/>
<feature type="signal peptide" evidence="6">
    <location>
        <begin position="1"/>
        <end position="18"/>
    </location>
</feature>
<gene>
    <name evidence="7" type="ORF">A7U60_g5755</name>
</gene>
<protein>
    <recommendedName>
        <fullName evidence="6">Hydrophobin</fullName>
    </recommendedName>
</protein>
<evidence type="ECO:0000256" key="6">
    <source>
        <dbReference type="RuleBase" id="RU365009"/>
    </source>
</evidence>
<dbReference type="Proteomes" id="UP000757232">
    <property type="component" value="Unassembled WGS sequence"/>
</dbReference>
<dbReference type="SMART" id="SM00075">
    <property type="entry name" value="HYDRO"/>
    <property type="match status" value="1"/>
</dbReference>
<accession>A0A9Q5HWD8</accession>
<dbReference type="EMBL" id="LNZH02000194">
    <property type="protein sequence ID" value="OCB87238.1"/>
    <property type="molecule type" value="Genomic_DNA"/>
</dbReference>
<keyword evidence="8" id="KW-1185">Reference proteome</keyword>
<feature type="chain" id="PRO_5040534657" description="Hydrophobin" evidence="6">
    <location>
        <begin position="19"/>
        <end position="145"/>
    </location>
</feature>
<comment type="subcellular location">
    <subcellularLocation>
        <location evidence="1 6">Secreted</location>
        <location evidence="1 6">Cell wall</location>
    </subcellularLocation>
</comment>
<evidence type="ECO:0000313" key="7">
    <source>
        <dbReference type="EMBL" id="OCB87238.1"/>
    </source>
</evidence>
<keyword evidence="5 6" id="KW-1015">Disulfide bond</keyword>
<evidence type="ECO:0000256" key="1">
    <source>
        <dbReference type="ARBA" id="ARBA00004191"/>
    </source>
</evidence>
<name>A0A9Q5HWD8_SANBA</name>
<comment type="similarity">
    <text evidence="2 6">Belongs to the fungal hydrophobin family.</text>
</comment>
<dbReference type="GO" id="GO:0009277">
    <property type="term" value="C:fungal-type cell wall"/>
    <property type="evidence" value="ECO:0007669"/>
    <property type="project" value="InterPro"/>
</dbReference>
<evidence type="ECO:0000256" key="4">
    <source>
        <dbReference type="ARBA" id="ARBA00022525"/>
    </source>
</evidence>
<evidence type="ECO:0000313" key="8">
    <source>
        <dbReference type="Proteomes" id="UP000757232"/>
    </source>
</evidence>
<dbReference type="GO" id="GO:0005199">
    <property type="term" value="F:structural constituent of cell wall"/>
    <property type="evidence" value="ECO:0007669"/>
    <property type="project" value="InterPro"/>
</dbReference>
<dbReference type="InterPro" id="IPR001338">
    <property type="entry name" value="Class_I_Hydrophobin"/>
</dbReference>
<evidence type="ECO:0000256" key="3">
    <source>
        <dbReference type="ARBA" id="ARBA00022512"/>
    </source>
</evidence>
<keyword evidence="6" id="KW-0732">Signal</keyword>
<proteinExistence type="inferred from homology"/>
<organism evidence="7 8">
    <name type="scientific">Sanghuangporus baumii</name>
    <name type="common">Phellinus baumii</name>
    <dbReference type="NCBI Taxonomy" id="108892"/>
    <lineage>
        <taxon>Eukaryota</taxon>
        <taxon>Fungi</taxon>
        <taxon>Dikarya</taxon>
        <taxon>Basidiomycota</taxon>
        <taxon>Agaricomycotina</taxon>
        <taxon>Agaricomycetes</taxon>
        <taxon>Hymenochaetales</taxon>
        <taxon>Hymenochaetaceae</taxon>
        <taxon>Sanghuangporus</taxon>
    </lineage>
</organism>
<keyword evidence="3 6" id="KW-0134">Cell wall</keyword>
<evidence type="ECO:0000256" key="5">
    <source>
        <dbReference type="ARBA" id="ARBA00023157"/>
    </source>
</evidence>
<comment type="caution">
    <text evidence="7">The sequence shown here is derived from an EMBL/GenBank/DDBJ whole genome shotgun (WGS) entry which is preliminary data.</text>
</comment>
<dbReference type="CDD" id="cd23507">
    <property type="entry name" value="hydrophobin_I"/>
    <property type="match status" value="1"/>
</dbReference>
<evidence type="ECO:0000256" key="2">
    <source>
        <dbReference type="ARBA" id="ARBA00010446"/>
    </source>
</evidence>
<reference evidence="7" key="1">
    <citation type="submission" date="2016-06" db="EMBL/GenBank/DDBJ databases">
        <title>Draft Genome sequence of the fungus Inonotus baumii.</title>
        <authorList>
            <person name="Zhu H."/>
            <person name="Lin W."/>
        </authorList>
    </citation>
    <scope>NUCLEOTIDE SEQUENCE</scope>
    <source>
        <strain evidence="7">821</strain>
    </source>
</reference>
<sequence length="145" mass="15414">MLFTKYIAFFALFILAVATPMPAPMPMALPEAASPTTQFVTKTVTTTVTVTETISISQCNTGSLLCCNDVQEASSSDATSILGLLGVILHDLNVLVGLNCGALSVIGAGGSGWHAYASSFGLSRDKPDLVHQLRYSCMLREQHFQ</sequence>
<dbReference type="AlphaFoldDB" id="A0A9Q5HWD8"/>
<dbReference type="Pfam" id="PF01185">
    <property type="entry name" value="Hydrophobin"/>
    <property type="match status" value="1"/>
</dbReference>